<dbReference type="AlphaFoldDB" id="A0A138ZWI8"/>
<evidence type="ECO:0000259" key="1">
    <source>
        <dbReference type="PROSITE" id="PS50234"/>
    </source>
</evidence>
<organism evidence="2 3">
    <name type="scientific">Gonapodya prolifera (strain JEL478)</name>
    <name type="common">Monoblepharis prolifera</name>
    <dbReference type="NCBI Taxonomy" id="1344416"/>
    <lineage>
        <taxon>Eukaryota</taxon>
        <taxon>Fungi</taxon>
        <taxon>Fungi incertae sedis</taxon>
        <taxon>Chytridiomycota</taxon>
        <taxon>Chytridiomycota incertae sedis</taxon>
        <taxon>Monoblepharidomycetes</taxon>
        <taxon>Monoblepharidales</taxon>
        <taxon>Gonapodyaceae</taxon>
        <taxon>Gonapodya</taxon>
    </lineage>
</organism>
<dbReference type="Proteomes" id="UP000070544">
    <property type="component" value="Unassembled WGS sequence"/>
</dbReference>
<reference evidence="2 3" key="1">
    <citation type="journal article" date="2015" name="Genome Biol. Evol.">
        <title>Phylogenomic analyses indicate that early fungi evolved digesting cell walls of algal ancestors of land plants.</title>
        <authorList>
            <person name="Chang Y."/>
            <person name="Wang S."/>
            <person name="Sekimoto S."/>
            <person name="Aerts A.L."/>
            <person name="Choi C."/>
            <person name="Clum A."/>
            <person name="LaButti K.M."/>
            <person name="Lindquist E.A."/>
            <person name="Yee Ngan C."/>
            <person name="Ohm R.A."/>
            <person name="Salamov A.A."/>
            <person name="Grigoriev I.V."/>
            <person name="Spatafora J.W."/>
            <person name="Berbee M.L."/>
        </authorList>
    </citation>
    <scope>NUCLEOTIDE SEQUENCE [LARGE SCALE GENOMIC DNA]</scope>
    <source>
        <strain evidence="2 3">JEL478</strain>
    </source>
</reference>
<dbReference type="SUPFAM" id="SSF53300">
    <property type="entry name" value="vWA-like"/>
    <property type="match status" value="1"/>
</dbReference>
<dbReference type="CDD" id="cd00198">
    <property type="entry name" value="vWFA"/>
    <property type="match status" value="1"/>
</dbReference>
<dbReference type="InterPro" id="IPR002035">
    <property type="entry name" value="VWF_A"/>
</dbReference>
<sequence length="470" mass="51946">MSLYNKPAAGEHLNGRYDYKRPANVRVCEEDMSAPPPYVRREDMTGPPPYIRHDMNRTTALPLYRGSQQQNFKSALNLKGGIAFAGCDMKWTAWISSNVPKMSVGVDLVFNIDVSGSMLGGPIEKIKKGIIDICNRNDMNHIRIAIVKFHGTSTVVQNFLAISGYKDQIIQNVEKLVATGHTAIYEGLQKSIALCLEREDKTRTASIITFTDGSDSQFSDPQVTYADIVATANHLGVPLHVVSIGDIDDSVINPLTIETNGIYKYSKDFTTDGNLFSQSVLDVISIASQPMLYDVAIEGTVGDSTTEISSYFAKEIEQTGDKFKINLANVTAAAIYINGRFRNISKRPLVIDRVSYKVTGDAEHGHTISSPSLTVQWSFLRDKVLQDVRKSILIPLDALKELERDLCDLRILINSVPVSNEFMVSLKSLEKLANSTIVGIRTKDIQKMRGVSTQMSEMTSAPPRFVRGGI</sequence>
<proteinExistence type="predicted"/>
<keyword evidence="3" id="KW-1185">Reference proteome</keyword>
<dbReference type="InterPro" id="IPR051266">
    <property type="entry name" value="CLCR"/>
</dbReference>
<dbReference type="PANTHER" id="PTHR10579">
    <property type="entry name" value="CALCIUM-ACTIVATED CHLORIDE CHANNEL REGULATOR"/>
    <property type="match status" value="1"/>
</dbReference>
<dbReference type="SMART" id="SM00327">
    <property type="entry name" value="VWA"/>
    <property type="match status" value="1"/>
</dbReference>
<name>A0A138ZWI8_GONPJ</name>
<dbReference type="Gene3D" id="3.40.50.410">
    <property type="entry name" value="von Willebrand factor, type A domain"/>
    <property type="match status" value="1"/>
</dbReference>
<evidence type="ECO:0000313" key="3">
    <source>
        <dbReference type="Proteomes" id="UP000070544"/>
    </source>
</evidence>
<dbReference type="EMBL" id="KQ965939">
    <property type="protein sequence ID" value="KXS08866.1"/>
    <property type="molecule type" value="Genomic_DNA"/>
</dbReference>
<dbReference type="PANTHER" id="PTHR10579:SF167">
    <property type="entry name" value="OS02G0619600 PROTEIN"/>
    <property type="match status" value="1"/>
</dbReference>
<dbReference type="InterPro" id="IPR036465">
    <property type="entry name" value="vWFA_dom_sf"/>
</dbReference>
<dbReference type="OrthoDB" id="687730at2759"/>
<protein>
    <submittedName>
        <fullName evidence="2">VWA-like protein</fullName>
    </submittedName>
</protein>
<dbReference type="PROSITE" id="PS50234">
    <property type="entry name" value="VWFA"/>
    <property type="match status" value="1"/>
</dbReference>
<feature type="domain" description="VWFA" evidence="1">
    <location>
        <begin position="107"/>
        <end position="284"/>
    </location>
</feature>
<dbReference type="Pfam" id="PF00092">
    <property type="entry name" value="VWA"/>
    <property type="match status" value="1"/>
</dbReference>
<evidence type="ECO:0000313" key="2">
    <source>
        <dbReference type="EMBL" id="KXS08866.1"/>
    </source>
</evidence>
<accession>A0A138ZWI8</accession>
<gene>
    <name evidence="2" type="ORF">M427DRAFT_50253</name>
</gene>